<comment type="pathway">
    <text evidence="8">Cofactor biosynthesis; NAD(+) biosynthesis; NAD(+) from deamido-NAD(+) (ammonia route): step 1/1.</text>
</comment>
<evidence type="ECO:0000259" key="11">
    <source>
        <dbReference type="Pfam" id="PF02540"/>
    </source>
</evidence>
<keyword evidence="4 8" id="KW-0547">Nucleotide-binding</keyword>
<gene>
    <name evidence="8" type="primary">nadE</name>
    <name evidence="12" type="ORF">ENN70_01370</name>
</gene>
<feature type="binding site" evidence="8">
    <location>
        <position position="132"/>
    </location>
    <ligand>
        <name>ATP</name>
        <dbReference type="ChEBI" id="CHEBI:30616"/>
    </ligand>
</feature>
<dbReference type="Gene3D" id="3.40.50.620">
    <property type="entry name" value="HUPs"/>
    <property type="match status" value="1"/>
</dbReference>
<dbReference type="GO" id="GO:0005737">
    <property type="term" value="C:cytoplasm"/>
    <property type="evidence" value="ECO:0007669"/>
    <property type="project" value="InterPro"/>
</dbReference>
<dbReference type="GO" id="GO:0003952">
    <property type="term" value="F:NAD+ synthase (glutamine-hydrolyzing) activity"/>
    <property type="evidence" value="ECO:0007669"/>
    <property type="project" value="InterPro"/>
</dbReference>
<evidence type="ECO:0000256" key="4">
    <source>
        <dbReference type="ARBA" id="ARBA00022741"/>
    </source>
</evidence>
<evidence type="ECO:0000256" key="1">
    <source>
        <dbReference type="ARBA" id="ARBA00005859"/>
    </source>
</evidence>
<sequence>MNFEKVVRRICEFIEEIVKSSGSTGVVLGLSGGLDSTTVAYLCTKALGSDGVLGLVMPEIGVTPEKDIKDAVKVAKILGIEYKLIEINEIVRVFMKKTFKGSKIAEANIRPRIRMILNYYYANNMNRLVAGTSNKSEIMVGYFTKYGDGGADFLPIGDLYKTEVFKLASYLGIPKEIIEKKPSAALWPGQTDEDEMGISYAELDGILKMIERGERRDDEKFRKVLEMVERSKHKREMPPVARVRDLL</sequence>
<feature type="binding site" evidence="8">
    <location>
        <position position="183"/>
    </location>
    <ligand>
        <name>ATP</name>
        <dbReference type="ChEBI" id="CHEBI:30616"/>
    </ligand>
</feature>
<dbReference type="EMBL" id="DSCQ01000019">
    <property type="protein sequence ID" value="HET20765.1"/>
    <property type="molecule type" value="Genomic_DNA"/>
</dbReference>
<feature type="binding site" description="in other chain" evidence="8">
    <location>
        <position position="112"/>
    </location>
    <ligand>
        <name>deamido-NAD(+)</name>
        <dbReference type="ChEBI" id="CHEBI:58437"/>
        <note>ligand shared between two neighboring subunits</note>
    </ligand>
</feature>
<dbReference type="GO" id="GO:0005524">
    <property type="term" value="F:ATP binding"/>
    <property type="evidence" value="ECO:0007669"/>
    <property type="project" value="UniProtKB-UniRule"/>
</dbReference>
<evidence type="ECO:0000256" key="8">
    <source>
        <dbReference type="HAMAP-Rule" id="MF_00193"/>
    </source>
</evidence>
<dbReference type="Pfam" id="PF02540">
    <property type="entry name" value="NAD_synthase"/>
    <property type="match status" value="1"/>
</dbReference>
<evidence type="ECO:0000256" key="3">
    <source>
        <dbReference type="ARBA" id="ARBA00022723"/>
    </source>
</evidence>
<name>A0A7C2S5P7_ARCFL</name>
<dbReference type="InterPro" id="IPR022926">
    <property type="entry name" value="NH(3)-dep_NAD(+)_synth"/>
</dbReference>
<dbReference type="GO" id="GO:0009435">
    <property type="term" value="P:NAD+ biosynthetic process"/>
    <property type="evidence" value="ECO:0007669"/>
    <property type="project" value="UniProtKB-UniRule"/>
</dbReference>
<dbReference type="GO" id="GO:0046872">
    <property type="term" value="F:metal ion binding"/>
    <property type="evidence" value="ECO:0007669"/>
    <property type="project" value="UniProtKB-KW"/>
</dbReference>
<evidence type="ECO:0000256" key="9">
    <source>
        <dbReference type="RuleBase" id="RU003811"/>
    </source>
</evidence>
<dbReference type="PANTHER" id="PTHR23090">
    <property type="entry name" value="NH 3 /GLUTAMINE-DEPENDENT NAD + SYNTHETASE"/>
    <property type="match status" value="1"/>
</dbReference>
<keyword evidence="2 8" id="KW-0436">Ligase</keyword>
<dbReference type="PANTHER" id="PTHR23090:SF9">
    <property type="entry name" value="GLUTAMINE-DEPENDENT NAD(+) SYNTHETASE"/>
    <property type="match status" value="1"/>
</dbReference>
<feature type="binding site" evidence="8">
    <location>
        <position position="35"/>
    </location>
    <ligand>
        <name>Mg(2+)</name>
        <dbReference type="ChEBI" id="CHEBI:18420"/>
    </ligand>
</feature>
<comment type="similarity">
    <text evidence="1 8 9">Belongs to the NAD synthetase family.</text>
</comment>
<dbReference type="NCBIfam" id="TIGR00552">
    <property type="entry name" value="nadE"/>
    <property type="match status" value="1"/>
</dbReference>
<dbReference type="UniPathway" id="UPA00253">
    <property type="reaction ID" value="UER00333"/>
</dbReference>
<feature type="binding site" evidence="8">
    <location>
        <position position="152"/>
    </location>
    <ligand>
        <name>deamido-NAD(+)</name>
        <dbReference type="ChEBI" id="CHEBI:58437"/>
        <note>ligand shared between two neighboring subunits</note>
    </ligand>
</feature>
<dbReference type="GO" id="GO:0004359">
    <property type="term" value="F:glutaminase activity"/>
    <property type="evidence" value="ECO:0007669"/>
    <property type="project" value="InterPro"/>
</dbReference>
<dbReference type="InterPro" id="IPR022310">
    <property type="entry name" value="NAD/GMP_synthase"/>
</dbReference>
<dbReference type="GO" id="GO:0008795">
    <property type="term" value="F:NAD+ synthase activity"/>
    <property type="evidence" value="ECO:0007669"/>
    <property type="project" value="UniProtKB-UniRule"/>
</dbReference>
<keyword evidence="3 8" id="KW-0479">Metal-binding</keyword>
<feature type="binding site" description="in other chain" evidence="8">
    <location>
        <begin position="233"/>
        <end position="234"/>
    </location>
    <ligand>
        <name>deamido-NAD(+)</name>
        <dbReference type="ChEBI" id="CHEBI:58437"/>
        <note>ligand shared between two neighboring subunits</note>
    </ligand>
</feature>
<feature type="binding site" evidence="8">
    <location>
        <begin position="29"/>
        <end position="36"/>
    </location>
    <ligand>
        <name>ATP</name>
        <dbReference type="ChEBI" id="CHEBI:30616"/>
    </ligand>
</feature>
<evidence type="ECO:0000256" key="7">
    <source>
        <dbReference type="ARBA" id="ARBA00023027"/>
    </source>
</evidence>
<dbReference type="FunFam" id="3.40.50.620:FF:000106">
    <property type="entry name" value="Glutamine-dependent NAD(+) synthetase"/>
    <property type="match status" value="1"/>
</dbReference>
<keyword evidence="7 8" id="KW-0520">NAD</keyword>
<dbReference type="NCBIfam" id="NF010587">
    <property type="entry name" value="PRK13980.1"/>
    <property type="match status" value="1"/>
</dbReference>
<dbReference type="SUPFAM" id="SSF52402">
    <property type="entry name" value="Adenine nucleotide alpha hydrolases-like"/>
    <property type="match status" value="1"/>
</dbReference>
<comment type="function">
    <text evidence="8">Catalyzes the ATP-dependent amidation of deamido-NAD to form NAD. Uses ammonia as a nitrogen source.</text>
</comment>
<evidence type="ECO:0000256" key="2">
    <source>
        <dbReference type="ARBA" id="ARBA00022598"/>
    </source>
</evidence>
<dbReference type="AlphaFoldDB" id="A0A7C2S5P7"/>
<dbReference type="CDD" id="cd00553">
    <property type="entry name" value="NAD_synthase"/>
    <property type="match status" value="1"/>
</dbReference>
<evidence type="ECO:0000256" key="5">
    <source>
        <dbReference type="ARBA" id="ARBA00022840"/>
    </source>
</evidence>
<dbReference type="HAMAP" id="MF_00193">
    <property type="entry name" value="NadE_ammonia_dep"/>
    <property type="match status" value="1"/>
</dbReference>
<dbReference type="EC" id="6.3.1.5" evidence="8 10"/>
<comment type="caution">
    <text evidence="12">The sequence shown here is derived from an EMBL/GenBank/DDBJ whole genome shotgun (WGS) entry which is preliminary data.</text>
</comment>
<protein>
    <recommendedName>
        <fullName evidence="8 10">NH(3)-dependent NAD(+) synthetase</fullName>
        <ecNumber evidence="8 10">6.3.1.5</ecNumber>
    </recommendedName>
</protein>
<comment type="catalytic activity">
    <reaction evidence="8 10">
        <text>deamido-NAD(+) + NH4(+) + ATP = AMP + diphosphate + NAD(+) + H(+)</text>
        <dbReference type="Rhea" id="RHEA:21188"/>
        <dbReference type="ChEBI" id="CHEBI:15378"/>
        <dbReference type="ChEBI" id="CHEBI:28938"/>
        <dbReference type="ChEBI" id="CHEBI:30616"/>
        <dbReference type="ChEBI" id="CHEBI:33019"/>
        <dbReference type="ChEBI" id="CHEBI:57540"/>
        <dbReference type="ChEBI" id="CHEBI:58437"/>
        <dbReference type="ChEBI" id="CHEBI:456215"/>
        <dbReference type="EC" id="6.3.1.5"/>
    </reaction>
</comment>
<evidence type="ECO:0000313" key="12">
    <source>
        <dbReference type="EMBL" id="HET20765.1"/>
    </source>
</evidence>
<feature type="binding site" evidence="8">
    <location>
        <position position="137"/>
    </location>
    <ligand>
        <name>Mg(2+)</name>
        <dbReference type="ChEBI" id="CHEBI:18420"/>
    </ligand>
</feature>
<proteinExistence type="inferred from homology"/>
<accession>A0A7C2S5P7</accession>
<organism evidence="12">
    <name type="scientific">Archaeoglobus fulgidus</name>
    <dbReference type="NCBI Taxonomy" id="2234"/>
    <lineage>
        <taxon>Archaea</taxon>
        <taxon>Methanobacteriati</taxon>
        <taxon>Methanobacteriota</taxon>
        <taxon>Archaeoglobi</taxon>
        <taxon>Archaeoglobales</taxon>
        <taxon>Archaeoglobaceae</taxon>
        <taxon>Archaeoglobus</taxon>
    </lineage>
</organism>
<reference evidence="12" key="1">
    <citation type="journal article" date="2020" name="mSystems">
        <title>Genome- and Community-Level Interaction Insights into Carbon Utilization and Element Cycling Functions of Hydrothermarchaeota in Hydrothermal Sediment.</title>
        <authorList>
            <person name="Zhou Z."/>
            <person name="Liu Y."/>
            <person name="Xu W."/>
            <person name="Pan J."/>
            <person name="Luo Z.H."/>
            <person name="Li M."/>
        </authorList>
    </citation>
    <scope>NUCLEOTIDE SEQUENCE [LARGE SCALE GENOMIC DNA]</scope>
    <source>
        <strain evidence="12">SpSt-12</strain>
    </source>
</reference>
<feature type="domain" description="NAD/GMP synthase" evidence="11">
    <location>
        <begin position="7"/>
        <end position="238"/>
    </location>
</feature>
<evidence type="ECO:0000256" key="6">
    <source>
        <dbReference type="ARBA" id="ARBA00022842"/>
    </source>
</evidence>
<feature type="binding site" description="in other chain" evidence="8">
    <location>
        <position position="145"/>
    </location>
    <ligand>
        <name>deamido-NAD(+)</name>
        <dbReference type="ChEBI" id="CHEBI:58437"/>
        <note>ligand shared between two neighboring subunits</note>
    </ligand>
</feature>
<feature type="binding site" evidence="8">
    <location>
        <position position="161"/>
    </location>
    <ligand>
        <name>ATP</name>
        <dbReference type="ChEBI" id="CHEBI:30616"/>
    </ligand>
</feature>
<keyword evidence="5 8" id="KW-0067">ATP-binding</keyword>
<keyword evidence="6 8" id="KW-0460">Magnesium</keyword>
<comment type="subunit">
    <text evidence="8">Homodimer.</text>
</comment>
<dbReference type="InterPro" id="IPR003694">
    <property type="entry name" value="NAD_synthase"/>
</dbReference>
<evidence type="ECO:0000256" key="10">
    <source>
        <dbReference type="RuleBase" id="RU003812"/>
    </source>
</evidence>
<dbReference type="InterPro" id="IPR014729">
    <property type="entry name" value="Rossmann-like_a/b/a_fold"/>
</dbReference>